<gene>
    <name evidence="2" type="ORF">GUITHDRAFT_122722</name>
</gene>
<dbReference type="GeneID" id="17287794"/>
<accession>L1I5A7</accession>
<dbReference type="RefSeq" id="XP_005818054.1">
    <property type="nucleotide sequence ID" value="XM_005817997.1"/>
</dbReference>
<dbReference type="HOGENOM" id="CLU_1520665_0_0_1"/>
<dbReference type="EnsemblProtists" id="EKX31074">
    <property type="protein sequence ID" value="EKX31074"/>
    <property type="gene ID" value="GUITHDRAFT_122722"/>
</dbReference>
<dbReference type="KEGG" id="gtt:GUITHDRAFT_122722"/>
<dbReference type="EMBL" id="JH993371">
    <property type="protein sequence ID" value="EKX31074.1"/>
    <property type="molecule type" value="Genomic_DNA"/>
</dbReference>
<evidence type="ECO:0000256" key="1">
    <source>
        <dbReference type="SAM" id="MobiDB-lite"/>
    </source>
</evidence>
<organism evidence="2">
    <name type="scientific">Guillardia theta (strain CCMP2712)</name>
    <name type="common">Cryptophyte</name>
    <dbReference type="NCBI Taxonomy" id="905079"/>
    <lineage>
        <taxon>Eukaryota</taxon>
        <taxon>Cryptophyceae</taxon>
        <taxon>Pyrenomonadales</taxon>
        <taxon>Geminigeraceae</taxon>
        <taxon>Guillardia</taxon>
    </lineage>
</organism>
<name>L1I5A7_GUITC</name>
<feature type="region of interest" description="Disordered" evidence="1">
    <location>
        <begin position="110"/>
        <end position="132"/>
    </location>
</feature>
<protein>
    <submittedName>
        <fullName evidence="2 3">Uncharacterized protein</fullName>
    </submittedName>
</protein>
<dbReference type="PaxDb" id="55529-EKX31074"/>
<feature type="compositionally biased region" description="Basic and acidic residues" evidence="1">
    <location>
        <begin position="114"/>
        <end position="132"/>
    </location>
</feature>
<dbReference type="AlphaFoldDB" id="L1I5A7"/>
<keyword evidence="4" id="KW-1185">Reference proteome</keyword>
<sequence length="183" mass="20708">MKSIINRQGNDSKPRNVINDELALYIFACRPIEKAKPIVSSSILALRFGITPKAIRDIWRRRTWVRATLQDWTVKERETYEGDEICEGCLYTVSGEKTICNECQKIKRTRREKKTPAHAETDVKDDPAPSDSHDVKIVGMAGSPAQVNEVPQGGVCDEFSRSSSSHHNGWLMDAERIGYFLNN</sequence>
<evidence type="ECO:0000313" key="2">
    <source>
        <dbReference type="EMBL" id="EKX31074.1"/>
    </source>
</evidence>
<reference evidence="3" key="3">
    <citation type="submission" date="2016-03" db="UniProtKB">
        <authorList>
            <consortium name="EnsemblProtists"/>
        </authorList>
    </citation>
    <scope>IDENTIFICATION</scope>
</reference>
<dbReference type="Proteomes" id="UP000011087">
    <property type="component" value="Unassembled WGS sequence"/>
</dbReference>
<proteinExistence type="predicted"/>
<evidence type="ECO:0000313" key="3">
    <source>
        <dbReference type="EnsemblProtists" id="EKX31074"/>
    </source>
</evidence>
<reference evidence="2 4" key="1">
    <citation type="journal article" date="2012" name="Nature">
        <title>Algal genomes reveal evolutionary mosaicism and the fate of nucleomorphs.</title>
        <authorList>
            <consortium name="DOE Joint Genome Institute"/>
            <person name="Curtis B.A."/>
            <person name="Tanifuji G."/>
            <person name="Burki F."/>
            <person name="Gruber A."/>
            <person name="Irimia M."/>
            <person name="Maruyama S."/>
            <person name="Arias M.C."/>
            <person name="Ball S.G."/>
            <person name="Gile G.H."/>
            <person name="Hirakawa Y."/>
            <person name="Hopkins J.F."/>
            <person name="Kuo A."/>
            <person name="Rensing S.A."/>
            <person name="Schmutz J."/>
            <person name="Symeonidi A."/>
            <person name="Elias M."/>
            <person name="Eveleigh R.J."/>
            <person name="Herman E.K."/>
            <person name="Klute M.J."/>
            <person name="Nakayama T."/>
            <person name="Obornik M."/>
            <person name="Reyes-Prieto A."/>
            <person name="Armbrust E.V."/>
            <person name="Aves S.J."/>
            <person name="Beiko R.G."/>
            <person name="Coutinho P."/>
            <person name="Dacks J.B."/>
            <person name="Durnford D.G."/>
            <person name="Fast N.M."/>
            <person name="Green B.R."/>
            <person name="Grisdale C.J."/>
            <person name="Hempel F."/>
            <person name="Henrissat B."/>
            <person name="Hoppner M.P."/>
            <person name="Ishida K."/>
            <person name="Kim E."/>
            <person name="Koreny L."/>
            <person name="Kroth P.G."/>
            <person name="Liu Y."/>
            <person name="Malik S.B."/>
            <person name="Maier U.G."/>
            <person name="McRose D."/>
            <person name="Mock T."/>
            <person name="Neilson J.A."/>
            <person name="Onodera N.T."/>
            <person name="Poole A.M."/>
            <person name="Pritham E.J."/>
            <person name="Richards T.A."/>
            <person name="Rocap G."/>
            <person name="Roy S.W."/>
            <person name="Sarai C."/>
            <person name="Schaack S."/>
            <person name="Shirato S."/>
            <person name="Slamovits C.H."/>
            <person name="Spencer D.F."/>
            <person name="Suzuki S."/>
            <person name="Worden A.Z."/>
            <person name="Zauner S."/>
            <person name="Barry K."/>
            <person name="Bell C."/>
            <person name="Bharti A.K."/>
            <person name="Crow J.A."/>
            <person name="Grimwood J."/>
            <person name="Kramer R."/>
            <person name="Lindquist E."/>
            <person name="Lucas S."/>
            <person name="Salamov A."/>
            <person name="McFadden G.I."/>
            <person name="Lane C.E."/>
            <person name="Keeling P.J."/>
            <person name="Gray M.W."/>
            <person name="Grigoriev I.V."/>
            <person name="Archibald J.M."/>
        </authorList>
    </citation>
    <scope>NUCLEOTIDE SEQUENCE</scope>
    <source>
        <strain evidence="2 4">CCMP2712</strain>
    </source>
</reference>
<reference evidence="4" key="2">
    <citation type="submission" date="2012-11" db="EMBL/GenBank/DDBJ databases">
        <authorList>
            <person name="Kuo A."/>
            <person name="Curtis B.A."/>
            <person name="Tanifuji G."/>
            <person name="Burki F."/>
            <person name="Gruber A."/>
            <person name="Irimia M."/>
            <person name="Maruyama S."/>
            <person name="Arias M.C."/>
            <person name="Ball S.G."/>
            <person name="Gile G.H."/>
            <person name="Hirakawa Y."/>
            <person name="Hopkins J.F."/>
            <person name="Rensing S.A."/>
            <person name="Schmutz J."/>
            <person name="Symeonidi A."/>
            <person name="Elias M."/>
            <person name="Eveleigh R.J."/>
            <person name="Herman E.K."/>
            <person name="Klute M.J."/>
            <person name="Nakayama T."/>
            <person name="Obornik M."/>
            <person name="Reyes-Prieto A."/>
            <person name="Armbrust E.V."/>
            <person name="Aves S.J."/>
            <person name="Beiko R.G."/>
            <person name="Coutinho P."/>
            <person name="Dacks J.B."/>
            <person name="Durnford D.G."/>
            <person name="Fast N.M."/>
            <person name="Green B.R."/>
            <person name="Grisdale C."/>
            <person name="Hempe F."/>
            <person name="Henrissat B."/>
            <person name="Hoppner M.P."/>
            <person name="Ishida K.-I."/>
            <person name="Kim E."/>
            <person name="Koreny L."/>
            <person name="Kroth P.G."/>
            <person name="Liu Y."/>
            <person name="Malik S.-B."/>
            <person name="Maier U.G."/>
            <person name="McRose D."/>
            <person name="Mock T."/>
            <person name="Neilson J.A."/>
            <person name="Onodera N.T."/>
            <person name="Poole A.M."/>
            <person name="Pritham E.J."/>
            <person name="Richards T.A."/>
            <person name="Rocap G."/>
            <person name="Roy S.W."/>
            <person name="Sarai C."/>
            <person name="Schaack S."/>
            <person name="Shirato S."/>
            <person name="Slamovits C.H."/>
            <person name="Spencer D.F."/>
            <person name="Suzuki S."/>
            <person name="Worden A.Z."/>
            <person name="Zauner S."/>
            <person name="Barry K."/>
            <person name="Bell C."/>
            <person name="Bharti A.K."/>
            <person name="Crow J.A."/>
            <person name="Grimwood J."/>
            <person name="Kramer R."/>
            <person name="Lindquist E."/>
            <person name="Lucas S."/>
            <person name="Salamov A."/>
            <person name="McFadden G.I."/>
            <person name="Lane C.E."/>
            <person name="Keeling P.J."/>
            <person name="Gray M.W."/>
            <person name="Grigoriev I.V."/>
            <person name="Archibald J.M."/>
        </authorList>
    </citation>
    <scope>NUCLEOTIDE SEQUENCE</scope>
    <source>
        <strain evidence="4">CCMP2712</strain>
    </source>
</reference>
<evidence type="ECO:0000313" key="4">
    <source>
        <dbReference type="Proteomes" id="UP000011087"/>
    </source>
</evidence>